<feature type="region of interest" description="Disordered" evidence="2">
    <location>
        <begin position="230"/>
        <end position="273"/>
    </location>
</feature>
<keyword evidence="3" id="KW-0812">Transmembrane</keyword>
<keyword evidence="5" id="KW-1185">Reference proteome</keyword>
<sequence length="537" mass="59935">MPTDTDELQHRLRQALSRLKSASARWEELHGESCKLETELAALRQRFTTSREVWLLVHQFDQTTIELLLQERRHAKGKDRSVALEGVGNGPCSNDGGGNLRGDSTYVSSLQEQSATLKELLRKYAEERDKYKMEVEKLRFAKDGQAGSYGDGSGNVSARRFAASSMQEDRTLQDHVDQLETELRRQAEAMSEMVLPGCFRRNAWKNTKDKSDAQLRQIRLLERELAALRQETAEDDDDAKTGVVESPKSVGHEGTEPSCESAVPPGRRKTDVDEKDVAGLNPATDAVQDLLRRLEGAQTENCAREEALNALYQDVHSLRERNAQLDRQLADADEQLDQMGQEVALTQDQYRVEQDRNRELLEQLEITQQQLQKRGRELANANEEIRRLRLQKTSSAAPTRIVHAFPSTKALLKGPAHTALEGGSGCSGGGDNVRAGKQVGAAASLPLQDVERTPWGAVKTSGWLDRHFTFFGLVREIGRRRLIISLFVILVMVMTVLMQACLGTFEPDVTLSKLQADLLTCQSQLRVKSLPQDKGVG</sequence>
<dbReference type="Proteomes" id="UP000031737">
    <property type="component" value="Unassembled WGS sequence"/>
</dbReference>
<evidence type="ECO:0000313" key="4">
    <source>
        <dbReference type="EMBL" id="ESL07144.1"/>
    </source>
</evidence>
<evidence type="ECO:0000313" key="5">
    <source>
        <dbReference type="Proteomes" id="UP000031737"/>
    </source>
</evidence>
<proteinExistence type="predicted"/>
<keyword evidence="3" id="KW-1133">Transmembrane helix</keyword>
<dbReference type="EMBL" id="AUPL01005173">
    <property type="protein sequence ID" value="ESL07144.1"/>
    <property type="molecule type" value="Genomic_DNA"/>
</dbReference>
<dbReference type="Gene3D" id="1.10.287.1490">
    <property type="match status" value="1"/>
</dbReference>
<evidence type="ECO:0000256" key="1">
    <source>
        <dbReference type="SAM" id="Coils"/>
    </source>
</evidence>
<gene>
    <name evidence="4" type="ORF">TRSC58_05173</name>
</gene>
<protein>
    <submittedName>
        <fullName evidence="4">Uncharacterized protein</fullName>
    </submittedName>
</protein>
<dbReference type="VEuPathDB" id="TriTrypDB:TRSC58_05173"/>
<organism evidence="4 5">
    <name type="scientific">Trypanosoma rangeli SC58</name>
    <dbReference type="NCBI Taxonomy" id="429131"/>
    <lineage>
        <taxon>Eukaryota</taxon>
        <taxon>Discoba</taxon>
        <taxon>Euglenozoa</taxon>
        <taxon>Kinetoplastea</taxon>
        <taxon>Metakinetoplastina</taxon>
        <taxon>Trypanosomatida</taxon>
        <taxon>Trypanosomatidae</taxon>
        <taxon>Trypanosoma</taxon>
        <taxon>Herpetosoma</taxon>
    </lineage>
</organism>
<comment type="caution">
    <text evidence="4">The sequence shown here is derived from an EMBL/GenBank/DDBJ whole genome shotgun (WGS) entry which is preliminary data.</text>
</comment>
<evidence type="ECO:0000256" key="3">
    <source>
        <dbReference type="SAM" id="Phobius"/>
    </source>
</evidence>
<name>A0A061IWU8_TRYRA</name>
<keyword evidence="3" id="KW-0472">Membrane</keyword>
<dbReference type="PANTHER" id="PTHR23159">
    <property type="entry name" value="CENTROSOMAL PROTEIN 2"/>
    <property type="match status" value="1"/>
</dbReference>
<accession>A0A061IWU8</accession>
<evidence type="ECO:0000256" key="2">
    <source>
        <dbReference type="SAM" id="MobiDB-lite"/>
    </source>
</evidence>
<dbReference type="PANTHER" id="PTHR23159:SF31">
    <property type="entry name" value="CENTROSOME-ASSOCIATED PROTEIN CEP250 ISOFORM X1"/>
    <property type="match status" value="1"/>
</dbReference>
<dbReference type="OrthoDB" id="265320at2759"/>
<reference evidence="4 5" key="1">
    <citation type="submission" date="2013-07" db="EMBL/GenBank/DDBJ databases">
        <authorList>
            <person name="Stoco P.H."/>
            <person name="Wagner G."/>
            <person name="Gerber A."/>
            <person name="Zaha A."/>
            <person name="Thompson C."/>
            <person name="Bartholomeu D.C."/>
            <person name="Luckemeyer D.D."/>
            <person name="Bahia D."/>
            <person name="Loreto E."/>
            <person name="Prestes E.B."/>
            <person name="Lima F.M."/>
            <person name="Rodrigues-Luiz G."/>
            <person name="Vallejo G.A."/>
            <person name="Filho J.F."/>
            <person name="Monteiro K.M."/>
            <person name="Tyler K.M."/>
            <person name="de Almeida L.G."/>
            <person name="Ortiz M.F."/>
            <person name="Siervo M.A."/>
            <person name="de Moraes M.H."/>
            <person name="Cunha O.L."/>
            <person name="Mendonca-Neto R."/>
            <person name="Silva R."/>
            <person name="Teixeira S.M."/>
            <person name="Murta S.M."/>
            <person name="Sincero T.C."/>
            <person name="Mendes T.A."/>
            <person name="Urmenyi T.P."/>
            <person name="Silva V.G."/>
            <person name="da Rocha W.D."/>
            <person name="Andersson B."/>
            <person name="Romanha A.J."/>
            <person name="Steindel M."/>
            <person name="de Vasconcelos A.T."/>
            <person name="Grisard E.C."/>
        </authorList>
    </citation>
    <scope>NUCLEOTIDE SEQUENCE [LARGE SCALE GENOMIC DNA]</scope>
    <source>
        <strain evidence="4 5">SC58</strain>
    </source>
</reference>
<feature type="coiled-coil region" evidence="1">
    <location>
        <begin position="107"/>
        <end position="141"/>
    </location>
</feature>
<feature type="coiled-coil region" evidence="1">
    <location>
        <begin position="308"/>
        <end position="391"/>
    </location>
</feature>
<keyword evidence="1" id="KW-0175">Coiled coil</keyword>
<feature type="transmembrane region" description="Helical" evidence="3">
    <location>
        <begin position="482"/>
        <end position="505"/>
    </location>
</feature>
<dbReference type="AlphaFoldDB" id="A0A061IWU8"/>